<proteinExistence type="predicted"/>
<protein>
    <submittedName>
        <fullName evidence="2">Unannotated protein</fullName>
    </submittedName>
</protein>
<dbReference type="AlphaFoldDB" id="A0A6J7L0T1"/>
<gene>
    <name evidence="2" type="ORF">UFOPK3733_02486</name>
</gene>
<dbReference type="EMBL" id="CAFBNC010000241">
    <property type="protein sequence ID" value="CAB4961611.1"/>
    <property type="molecule type" value="Genomic_DNA"/>
</dbReference>
<sequence>MSTRESGVLTVAPKQAHGAVIPARTRPTRKVVKNARVTSAKIAPTAGTTSSRVTSANSASGTIRVNTPGRGRPSSVNCLRVAGRSRSFAIAAVANSAASTTAAQ</sequence>
<evidence type="ECO:0000313" key="2">
    <source>
        <dbReference type="EMBL" id="CAB4961611.1"/>
    </source>
</evidence>
<evidence type="ECO:0000256" key="1">
    <source>
        <dbReference type="SAM" id="MobiDB-lite"/>
    </source>
</evidence>
<name>A0A6J7L0T1_9ZZZZ</name>
<feature type="compositionally biased region" description="Polar residues" evidence="1">
    <location>
        <begin position="46"/>
        <end position="65"/>
    </location>
</feature>
<reference evidence="2" key="1">
    <citation type="submission" date="2020-05" db="EMBL/GenBank/DDBJ databases">
        <authorList>
            <person name="Chiriac C."/>
            <person name="Salcher M."/>
            <person name="Ghai R."/>
            <person name="Kavagutti S V."/>
        </authorList>
    </citation>
    <scope>NUCLEOTIDE SEQUENCE</scope>
</reference>
<feature type="region of interest" description="Disordered" evidence="1">
    <location>
        <begin position="45"/>
        <end position="74"/>
    </location>
</feature>
<accession>A0A6J7L0T1</accession>
<organism evidence="2">
    <name type="scientific">freshwater metagenome</name>
    <dbReference type="NCBI Taxonomy" id="449393"/>
    <lineage>
        <taxon>unclassified sequences</taxon>
        <taxon>metagenomes</taxon>
        <taxon>ecological metagenomes</taxon>
    </lineage>
</organism>